<dbReference type="InterPro" id="IPR025445">
    <property type="entry name" value="DUF4191"/>
</dbReference>
<gene>
    <name evidence="1" type="ORF">E3N84_00715</name>
</gene>
<evidence type="ECO:0000313" key="1">
    <source>
        <dbReference type="EMBL" id="TFB78729.1"/>
    </source>
</evidence>
<dbReference type="Proteomes" id="UP000298488">
    <property type="component" value="Unassembled WGS sequence"/>
</dbReference>
<dbReference type="EMBL" id="SOFI01000003">
    <property type="protein sequence ID" value="TFB78729.1"/>
    <property type="molecule type" value="Genomic_DNA"/>
</dbReference>
<dbReference type="RefSeq" id="WP_104094605.1">
    <property type="nucleotide sequence ID" value="NZ_JACHBP010000001.1"/>
</dbReference>
<protein>
    <submittedName>
        <fullName evidence="1">DUF4191 domain-containing protein</fullName>
    </submittedName>
</protein>
<sequence length="241" mass="26105">MARTSTAKPKALKVAKEPGRLKQMYQVFQMTRRYDSTAIWWMALGFALPVLVGILLGIILSGDNVPGIILWVVAGVLGGLLAFLVILGRKAERAAYSQIEGQPGAVGAVLKSSLPRGWTGSEMPIAISPKTQDAVYRAVGKGGVVLIGEGPASRTHKMVDDERRKISRILPNVPVNVLQVGPDEDAIPLHKLARRLGRFKKVLNKAEIYAVSNRVSSLHKGPNLPIPKGIDPMKARAQRRA</sequence>
<name>A0A4R8V7G9_9MICO</name>
<dbReference type="AlphaFoldDB" id="A0A4R8V7G9"/>
<comment type="caution">
    <text evidence="1">The sequence shown here is derived from an EMBL/GenBank/DDBJ whole genome shotgun (WGS) entry which is preliminary data.</text>
</comment>
<proteinExistence type="predicted"/>
<evidence type="ECO:0000313" key="2">
    <source>
        <dbReference type="Proteomes" id="UP000298488"/>
    </source>
</evidence>
<keyword evidence="2" id="KW-1185">Reference proteome</keyword>
<reference evidence="1 2" key="1">
    <citation type="submission" date="2019-03" db="EMBL/GenBank/DDBJ databases">
        <title>Genomics of glacier-inhabiting Cryobacterium strains.</title>
        <authorList>
            <person name="Liu Q."/>
            <person name="Xin Y.-H."/>
        </authorList>
    </citation>
    <scope>NUCLEOTIDE SEQUENCE [LARGE SCALE GENOMIC DNA]</scope>
    <source>
        <strain evidence="1 2">CGMCC 1.10440</strain>
    </source>
</reference>
<dbReference type="Pfam" id="PF13829">
    <property type="entry name" value="DUF4191"/>
    <property type="match status" value="1"/>
</dbReference>
<accession>A0A4R8V7G9</accession>
<dbReference type="OrthoDB" id="8479889at2"/>
<organism evidence="1 2">
    <name type="scientific">Terrimesophilobacter mesophilus</name>
    <dbReference type="NCBI Taxonomy" id="433647"/>
    <lineage>
        <taxon>Bacteria</taxon>
        <taxon>Bacillati</taxon>
        <taxon>Actinomycetota</taxon>
        <taxon>Actinomycetes</taxon>
        <taxon>Micrococcales</taxon>
        <taxon>Microbacteriaceae</taxon>
        <taxon>Terrimesophilobacter</taxon>
    </lineage>
</organism>